<feature type="chain" id="PRO_5030589240" description="PhoD-like phosphatase metallophosphatase domain-containing protein" evidence="1">
    <location>
        <begin position="18"/>
        <end position="261"/>
    </location>
</feature>
<gene>
    <name evidence="2" type="ORF">BRAN1462_LOCUS33611</name>
</gene>
<evidence type="ECO:0008006" key="3">
    <source>
        <dbReference type="Google" id="ProtNLM"/>
    </source>
</evidence>
<keyword evidence="1" id="KW-0732">Signal</keyword>
<sequence>MFSTMKVALCACAVASGRVVSDAEGALTMSARDALGGHGGECDRQYTATDDSKYTCCATSGRQPVCVETADCALFRAHVWKEGWQRWDKVDRNNPCDEGSAMWRRDGETRFVREARAQGIVGDGGKVDIRYFYRRDTFYGHWPEHLDIVYKGLRAGGCQEFVWLAGDSTMDNKYWVSASPKRAALNGYERVLRPKKMDPDVNYWLNQQLKLHNDNRAAGQPSLCAINTAREASTVGERTGSAGGSMLRTSFCGTMFRVAIP</sequence>
<organism evidence="2">
    <name type="scientific">Zooxanthella nutricula</name>
    <dbReference type="NCBI Taxonomy" id="1333877"/>
    <lineage>
        <taxon>Eukaryota</taxon>
        <taxon>Sar</taxon>
        <taxon>Alveolata</taxon>
        <taxon>Dinophyceae</taxon>
        <taxon>Peridiniales</taxon>
        <taxon>Peridiniales incertae sedis</taxon>
        <taxon>Zooxanthella</taxon>
    </lineage>
</organism>
<reference evidence="2" key="1">
    <citation type="submission" date="2021-01" db="EMBL/GenBank/DDBJ databases">
        <authorList>
            <person name="Corre E."/>
            <person name="Pelletier E."/>
            <person name="Niang G."/>
            <person name="Scheremetjew M."/>
            <person name="Finn R."/>
            <person name="Kale V."/>
            <person name="Holt S."/>
            <person name="Cochrane G."/>
            <person name="Meng A."/>
            <person name="Brown T."/>
            <person name="Cohen L."/>
        </authorList>
    </citation>
    <scope>NUCLEOTIDE SEQUENCE</scope>
    <source>
        <strain evidence="2">RCC3387</strain>
    </source>
</reference>
<dbReference type="EMBL" id="HBGW01052933">
    <property type="protein sequence ID" value="CAD9588117.1"/>
    <property type="molecule type" value="Transcribed_RNA"/>
</dbReference>
<evidence type="ECO:0000313" key="2">
    <source>
        <dbReference type="EMBL" id="CAD9588117.1"/>
    </source>
</evidence>
<accession>A0A7S2PC01</accession>
<name>A0A7S2PC01_9DINO</name>
<proteinExistence type="predicted"/>
<feature type="signal peptide" evidence="1">
    <location>
        <begin position="1"/>
        <end position="17"/>
    </location>
</feature>
<protein>
    <recommendedName>
        <fullName evidence="3">PhoD-like phosphatase metallophosphatase domain-containing protein</fullName>
    </recommendedName>
</protein>
<dbReference type="AlphaFoldDB" id="A0A7S2PC01"/>
<evidence type="ECO:0000256" key="1">
    <source>
        <dbReference type="SAM" id="SignalP"/>
    </source>
</evidence>